<proteinExistence type="predicted"/>
<accession>A0A1H0X8D5</accession>
<evidence type="ECO:0000313" key="2">
    <source>
        <dbReference type="Proteomes" id="UP000199691"/>
    </source>
</evidence>
<dbReference type="EMBL" id="FNIX01000052">
    <property type="protein sequence ID" value="SDP99142.1"/>
    <property type="molecule type" value="Genomic_DNA"/>
</dbReference>
<sequence>MFISGTLKRWHALFIEEYMAAVAVELVTLSVEQTGGAEVPNPITLRMLGYPSRTPRSCAWSSRAFINVRETGCGRRNPFSVSVISSRMGSRSFRRNLRAPLGRAAVSKCNRSNRPSNLGSCPVVAAVWKIS</sequence>
<reference evidence="2" key="1">
    <citation type="submission" date="2016-10" db="EMBL/GenBank/DDBJ databases">
        <authorList>
            <person name="Varghese N."/>
            <person name="Submissions S."/>
        </authorList>
    </citation>
    <scope>NUCLEOTIDE SEQUENCE [LARGE SCALE GENOMIC DNA]</scope>
    <source>
        <strain evidence="2">CGMCC 4.6609</strain>
    </source>
</reference>
<dbReference type="Proteomes" id="UP000199691">
    <property type="component" value="Unassembled WGS sequence"/>
</dbReference>
<keyword evidence="2" id="KW-1185">Reference proteome</keyword>
<protein>
    <submittedName>
        <fullName evidence="1">Uncharacterized protein</fullName>
    </submittedName>
</protein>
<gene>
    <name evidence="1" type="ORF">SAMN05421507_1522</name>
</gene>
<name>A0A1H0X8D5_9PSEU</name>
<organism evidence="1 2">
    <name type="scientific">Lentzea jiangxiensis</name>
    <dbReference type="NCBI Taxonomy" id="641025"/>
    <lineage>
        <taxon>Bacteria</taxon>
        <taxon>Bacillati</taxon>
        <taxon>Actinomycetota</taxon>
        <taxon>Actinomycetes</taxon>
        <taxon>Pseudonocardiales</taxon>
        <taxon>Pseudonocardiaceae</taxon>
        <taxon>Lentzea</taxon>
    </lineage>
</organism>
<dbReference type="AlphaFoldDB" id="A0A1H0X8D5"/>
<evidence type="ECO:0000313" key="1">
    <source>
        <dbReference type="EMBL" id="SDP99142.1"/>
    </source>
</evidence>
<dbReference type="STRING" id="641025.SAMN05421507_1522"/>